<sequence>MALMAWRAKQCEGRKGAKSFKKNCKNEEDFLGGKLLYLYLLASVSFIPFSLL</sequence>
<gene>
    <name evidence="2" type="ORF">QG37_00908</name>
</gene>
<reference evidence="3" key="1">
    <citation type="journal article" date="2015" name="BMC Genomics">
        <title>Draft genome of a commonly misdiagnosed multidrug resistant pathogen Candida auris.</title>
        <authorList>
            <person name="Chatterjee S."/>
            <person name="Alampalli S.V."/>
            <person name="Nageshan R.K."/>
            <person name="Chettiar S.T."/>
            <person name="Joshi S."/>
            <person name="Tatu U.S."/>
        </authorList>
    </citation>
    <scope>NUCLEOTIDE SEQUENCE [LARGE SCALE GENOMIC DNA]</scope>
    <source>
        <strain evidence="3">6684</strain>
    </source>
</reference>
<proteinExistence type="predicted"/>
<name>A0A0L0P6H4_CANAR</name>
<evidence type="ECO:0000313" key="2">
    <source>
        <dbReference type="EMBL" id="KNE01973.1"/>
    </source>
</evidence>
<keyword evidence="1" id="KW-1133">Transmembrane helix</keyword>
<keyword evidence="1" id="KW-0472">Membrane</keyword>
<evidence type="ECO:0000256" key="1">
    <source>
        <dbReference type="SAM" id="Phobius"/>
    </source>
</evidence>
<organism evidence="2 3">
    <name type="scientific">Candidozyma auris</name>
    <name type="common">Yeast</name>
    <name type="synonym">Candida auris</name>
    <dbReference type="NCBI Taxonomy" id="498019"/>
    <lineage>
        <taxon>Eukaryota</taxon>
        <taxon>Fungi</taxon>
        <taxon>Dikarya</taxon>
        <taxon>Ascomycota</taxon>
        <taxon>Saccharomycotina</taxon>
        <taxon>Pichiomycetes</taxon>
        <taxon>Metschnikowiaceae</taxon>
        <taxon>Candidozyma</taxon>
    </lineage>
</organism>
<accession>A0A0L0P6H4</accession>
<dbReference type="EMBL" id="LGST01000007">
    <property type="protein sequence ID" value="KNE01973.1"/>
    <property type="molecule type" value="Genomic_DNA"/>
</dbReference>
<dbReference type="AlphaFoldDB" id="A0A0L0P6H4"/>
<protein>
    <submittedName>
        <fullName evidence="2">Uncharacterized protein</fullName>
    </submittedName>
</protein>
<comment type="caution">
    <text evidence="2">The sequence shown here is derived from an EMBL/GenBank/DDBJ whole genome shotgun (WGS) entry which is preliminary data.</text>
</comment>
<keyword evidence="1" id="KW-0812">Transmembrane</keyword>
<dbReference type="VEuPathDB" id="FungiDB:QG37_00908"/>
<evidence type="ECO:0000313" key="3">
    <source>
        <dbReference type="Proteomes" id="UP000037122"/>
    </source>
</evidence>
<dbReference type="Proteomes" id="UP000037122">
    <property type="component" value="Unassembled WGS sequence"/>
</dbReference>
<feature type="transmembrane region" description="Helical" evidence="1">
    <location>
        <begin position="35"/>
        <end position="51"/>
    </location>
</feature>